<feature type="compositionally biased region" description="Polar residues" evidence="1">
    <location>
        <begin position="312"/>
        <end position="341"/>
    </location>
</feature>
<evidence type="ECO:0000313" key="5">
    <source>
        <dbReference type="Proteomes" id="UP000629468"/>
    </source>
</evidence>
<feature type="chain" id="PRO_5034705443" description="Mid2 domain-containing protein" evidence="3">
    <location>
        <begin position="19"/>
        <end position="357"/>
    </location>
</feature>
<feature type="region of interest" description="Disordered" evidence="1">
    <location>
        <begin position="256"/>
        <end position="343"/>
    </location>
</feature>
<dbReference type="EMBL" id="JABXXO010000014">
    <property type="protein sequence ID" value="KAF7760944.1"/>
    <property type="molecule type" value="Genomic_DNA"/>
</dbReference>
<dbReference type="AlphaFoldDB" id="A0A8H7EWC2"/>
<gene>
    <name evidence="4" type="ORF">Agabi119p4_10353</name>
</gene>
<keyword evidence="2" id="KW-0812">Transmembrane</keyword>
<evidence type="ECO:0000256" key="3">
    <source>
        <dbReference type="SAM" id="SignalP"/>
    </source>
</evidence>
<name>A0A8H7EWC2_AGABI</name>
<protein>
    <recommendedName>
        <fullName evidence="6">Mid2 domain-containing protein</fullName>
    </recommendedName>
</protein>
<reference evidence="4 5" key="1">
    <citation type="journal article" name="Sci. Rep.">
        <title>Telomere-to-telomere assembled and centromere annotated genomes of the two main subspecies of the button mushroom Agaricus bisporus reveal especially polymorphic chromosome ends.</title>
        <authorList>
            <person name="Sonnenberg A.S.M."/>
            <person name="Sedaghat-Telgerd N."/>
            <person name="Lavrijssen B."/>
            <person name="Ohm R.A."/>
            <person name="Hendrickx P.M."/>
            <person name="Scholtmeijer K."/>
            <person name="Baars J.J.P."/>
            <person name="van Peer A."/>
        </authorList>
    </citation>
    <scope>NUCLEOTIDE SEQUENCE [LARGE SCALE GENOMIC DNA]</scope>
    <source>
        <strain evidence="4 5">H119_p4</strain>
    </source>
</reference>
<dbReference type="Proteomes" id="UP000629468">
    <property type="component" value="Unassembled WGS sequence"/>
</dbReference>
<comment type="caution">
    <text evidence="4">The sequence shown here is derived from an EMBL/GenBank/DDBJ whole genome shotgun (WGS) entry which is preliminary data.</text>
</comment>
<proteinExistence type="predicted"/>
<evidence type="ECO:0000256" key="1">
    <source>
        <dbReference type="SAM" id="MobiDB-lite"/>
    </source>
</evidence>
<evidence type="ECO:0000256" key="2">
    <source>
        <dbReference type="SAM" id="Phobius"/>
    </source>
</evidence>
<evidence type="ECO:0008006" key="6">
    <source>
        <dbReference type="Google" id="ProtNLM"/>
    </source>
</evidence>
<keyword evidence="3" id="KW-0732">Signal</keyword>
<accession>A0A8H7EWC2</accession>
<feature type="compositionally biased region" description="Polar residues" evidence="1">
    <location>
        <begin position="257"/>
        <end position="271"/>
    </location>
</feature>
<organism evidence="4 5">
    <name type="scientific">Agaricus bisporus var. burnettii</name>
    <dbReference type="NCBI Taxonomy" id="192524"/>
    <lineage>
        <taxon>Eukaryota</taxon>
        <taxon>Fungi</taxon>
        <taxon>Dikarya</taxon>
        <taxon>Basidiomycota</taxon>
        <taxon>Agaricomycotina</taxon>
        <taxon>Agaricomycetes</taxon>
        <taxon>Agaricomycetidae</taxon>
        <taxon>Agaricales</taxon>
        <taxon>Agaricineae</taxon>
        <taxon>Agaricaceae</taxon>
        <taxon>Agaricus</taxon>
    </lineage>
</organism>
<keyword evidence="2" id="KW-1133">Transmembrane helix</keyword>
<evidence type="ECO:0000313" key="4">
    <source>
        <dbReference type="EMBL" id="KAF7760944.1"/>
    </source>
</evidence>
<feature type="transmembrane region" description="Helical" evidence="2">
    <location>
        <begin position="220"/>
        <end position="245"/>
    </location>
</feature>
<sequence length="357" mass="37201">MALFVRCLVVAFLPVALSQVSAPVICDVADVDWAFNSAGSSPCQVVAALGGACTPGSSEWTIAPLPLGQVYVPSVSPDACQCSTVTYSMLSACAACQGEKWLDFNQYSENCTSVSLSVFPVALPAGVKVPSWAYNNLELTSNTFDPEVARPLAGAPESSVVVSGTSSSVPTSSISTTVSAHTFVPTSMGSSSSTGIPSSTTSSANGTIVPLFDSSDHPQAVIIAGSAAGGGAALFLIAAILLYYIRRRRQRVSRFATIQNNPEQPDNSSTVEKPGSYQPKKLSIYDPSDSSTTSSHGHYLPYSKSPAARNSVRVSSPTSLRISSPQPSVQRSMSTTPTFPAQNYLGAVHETNVLGTQ</sequence>
<keyword evidence="2" id="KW-0472">Membrane</keyword>
<feature type="signal peptide" evidence="3">
    <location>
        <begin position="1"/>
        <end position="18"/>
    </location>
</feature>